<comment type="similarity">
    <text evidence="2">Belongs to the bacterial solute-binding protein 2 family.</text>
</comment>
<gene>
    <name evidence="5" type="ORF">GCM10025868_09930</name>
</gene>
<evidence type="ECO:0000313" key="6">
    <source>
        <dbReference type="Proteomes" id="UP001157017"/>
    </source>
</evidence>
<dbReference type="PANTHER" id="PTHR46847">
    <property type="entry name" value="D-ALLOSE-BINDING PERIPLASMIC PROTEIN-RELATED"/>
    <property type="match status" value="1"/>
</dbReference>
<comment type="subcellular location">
    <subcellularLocation>
        <location evidence="1">Cell envelope</location>
    </subcellularLocation>
</comment>
<dbReference type="Proteomes" id="UP001157017">
    <property type="component" value="Unassembled WGS sequence"/>
</dbReference>
<dbReference type="PANTHER" id="PTHR46847:SF1">
    <property type="entry name" value="D-ALLOSE-BINDING PERIPLASMIC PROTEIN-RELATED"/>
    <property type="match status" value="1"/>
</dbReference>
<dbReference type="EMBL" id="BSUZ01000001">
    <property type="protein sequence ID" value="GMA85743.1"/>
    <property type="molecule type" value="Genomic_DNA"/>
</dbReference>
<proteinExistence type="inferred from homology"/>
<evidence type="ECO:0000313" key="5">
    <source>
        <dbReference type="EMBL" id="GMA85743.1"/>
    </source>
</evidence>
<sequence length="353" mass="35344">MTASQAVPRFCEIDFSPLPEDGPCGRSLLVAGAVVAGLALTACGSAAENAGSGSTPAAQSGGKKSIGLITFSGTDPSANIVVASAKEKAAALGYDVTVIDAQGQVDQANTAMQNLVQRKVSGIAVTVFPTSSLAAGLAATGPANVPVVSSGGGTAPGIAVNVDDSQGEKVTQQAIDDSKGAGDVLTLTYLGGRPCRLRLASFNETVAAKAPGLKVSRQAVTVPGQVESATNATLAWLAAHPKGSAPSFSIYACFDDPALGAVAALKQTKRDDVKVYSFNGVPPALAAVQDGTMTATLWFDQSAVGGTLVDVLDKSIKNGASGDSQQVPAPSVLVTKANYDAFATEHPDAVKAG</sequence>
<comment type="caution">
    <text evidence="5">The sequence shown here is derived from an EMBL/GenBank/DDBJ whole genome shotgun (WGS) entry which is preliminary data.</text>
</comment>
<dbReference type="InterPro" id="IPR028082">
    <property type="entry name" value="Peripla_BP_I"/>
</dbReference>
<keyword evidence="6" id="KW-1185">Reference proteome</keyword>
<protein>
    <recommendedName>
        <fullName evidence="4">Periplasmic binding protein domain-containing protein</fullName>
    </recommendedName>
</protein>
<evidence type="ECO:0000259" key="4">
    <source>
        <dbReference type="Pfam" id="PF13407"/>
    </source>
</evidence>
<name>A0ABQ6JE91_9ACTN</name>
<evidence type="ECO:0000256" key="2">
    <source>
        <dbReference type="ARBA" id="ARBA00007639"/>
    </source>
</evidence>
<dbReference type="CDD" id="cd01536">
    <property type="entry name" value="PBP1_ABC_sugar_binding-like"/>
    <property type="match status" value="1"/>
</dbReference>
<feature type="domain" description="Periplasmic binding protein" evidence="4">
    <location>
        <begin position="67"/>
        <end position="317"/>
    </location>
</feature>
<dbReference type="Pfam" id="PF13407">
    <property type="entry name" value="Peripla_BP_4"/>
    <property type="match status" value="1"/>
</dbReference>
<evidence type="ECO:0000256" key="1">
    <source>
        <dbReference type="ARBA" id="ARBA00004196"/>
    </source>
</evidence>
<dbReference type="InterPro" id="IPR025997">
    <property type="entry name" value="SBP_2_dom"/>
</dbReference>
<accession>A0ABQ6JE91</accession>
<keyword evidence="3" id="KW-0732">Signal</keyword>
<reference evidence="6" key="1">
    <citation type="journal article" date="2019" name="Int. J. Syst. Evol. Microbiol.">
        <title>The Global Catalogue of Microorganisms (GCM) 10K type strain sequencing project: providing services to taxonomists for standard genome sequencing and annotation.</title>
        <authorList>
            <consortium name="The Broad Institute Genomics Platform"/>
            <consortium name="The Broad Institute Genome Sequencing Center for Infectious Disease"/>
            <person name="Wu L."/>
            <person name="Ma J."/>
        </authorList>
    </citation>
    <scope>NUCLEOTIDE SEQUENCE [LARGE SCALE GENOMIC DNA]</scope>
    <source>
        <strain evidence="6">NBRC 108730</strain>
    </source>
</reference>
<dbReference type="Gene3D" id="3.40.50.2300">
    <property type="match status" value="2"/>
</dbReference>
<organism evidence="5 6">
    <name type="scientific">Angustibacter aerolatus</name>
    <dbReference type="NCBI Taxonomy" id="1162965"/>
    <lineage>
        <taxon>Bacteria</taxon>
        <taxon>Bacillati</taxon>
        <taxon>Actinomycetota</taxon>
        <taxon>Actinomycetes</taxon>
        <taxon>Kineosporiales</taxon>
        <taxon>Kineosporiaceae</taxon>
    </lineage>
</organism>
<dbReference type="SUPFAM" id="SSF53822">
    <property type="entry name" value="Periplasmic binding protein-like I"/>
    <property type="match status" value="1"/>
</dbReference>
<evidence type="ECO:0000256" key="3">
    <source>
        <dbReference type="ARBA" id="ARBA00022729"/>
    </source>
</evidence>